<evidence type="ECO:0000259" key="1">
    <source>
        <dbReference type="Pfam" id="PF12867"/>
    </source>
</evidence>
<organism evidence="2 3">
    <name type="scientific">Mucilaginibacter xinganensis</name>
    <dbReference type="NCBI Taxonomy" id="1234841"/>
    <lineage>
        <taxon>Bacteria</taxon>
        <taxon>Pseudomonadati</taxon>
        <taxon>Bacteroidota</taxon>
        <taxon>Sphingobacteriia</taxon>
        <taxon>Sphingobacteriales</taxon>
        <taxon>Sphingobacteriaceae</taxon>
        <taxon>Mucilaginibacter</taxon>
    </lineage>
</organism>
<dbReference type="InterPro" id="IPR034660">
    <property type="entry name" value="DinB/YfiT-like"/>
</dbReference>
<dbReference type="RefSeq" id="WP_094570899.1">
    <property type="nucleotide sequence ID" value="NZ_CP022743.1"/>
</dbReference>
<evidence type="ECO:0000313" key="2">
    <source>
        <dbReference type="EMBL" id="ASU34558.1"/>
    </source>
</evidence>
<reference evidence="2 3" key="1">
    <citation type="submission" date="2017-08" db="EMBL/GenBank/DDBJ databases">
        <title>Complete genome sequence of Mucilaginibacter sp. strain BJC16-A31.</title>
        <authorList>
            <consortium name="Henan University of Science and Technology"/>
            <person name="You X."/>
        </authorList>
    </citation>
    <scope>NUCLEOTIDE SEQUENCE [LARGE SCALE GENOMIC DNA]</scope>
    <source>
        <strain evidence="2 3">BJC16-A31</strain>
    </source>
</reference>
<sequence>MAKTEVWLRGPMEGVPVLLQPVAHALSQAREEIGVLMAGFPEALLWEKPAGLASPGFHLQHLAGVLNRLFTYAEGQQLSTQQLDTLAAEGKPPYGEYGAGVLVEIFNKQVDDCIAQLKRIDALTLSESREVGRSKLPSTVIGLYVHGAEHTMRHAGQLLVTVKVLIDNYADDLDSRLIT</sequence>
<dbReference type="Pfam" id="PF12867">
    <property type="entry name" value="DinB_2"/>
    <property type="match status" value="1"/>
</dbReference>
<keyword evidence="3" id="KW-1185">Reference proteome</keyword>
<proteinExistence type="predicted"/>
<evidence type="ECO:0000313" key="3">
    <source>
        <dbReference type="Proteomes" id="UP000215002"/>
    </source>
</evidence>
<dbReference type="OrthoDB" id="1439983at2"/>
<dbReference type="GO" id="GO:0016787">
    <property type="term" value="F:hydrolase activity"/>
    <property type="evidence" value="ECO:0007669"/>
    <property type="project" value="UniProtKB-KW"/>
</dbReference>
<dbReference type="InterPro" id="IPR024775">
    <property type="entry name" value="DinB-like"/>
</dbReference>
<dbReference type="KEGG" id="muc:MuYL_2671"/>
<dbReference type="AlphaFoldDB" id="A0A223NY81"/>
<keyword evidence="2" id="KW-0378">Hydrolase</keyword>
<accession>A0A223NY81</accession>
<dbReference type="Proteomes" id="UP000215002">
    <property type="component" value="Chromosome"/>
</dbReference>
<protein>
    <submittedName>
        <fullName evidence="2">Metal-dependent hydrolase</fullName>
    </submittedName>
</protein>
<dbReference type="Gene3D" id="1.20.120.450">
    <property type="entry name" value="dinb family like domain"/>
    <property type="match status" value="1"/>
</dbReference>
<gene>
    <name evidence="2" type="ORF">MuYL_2671</name>
</gene>
<name>A0A223NY81_9SPHI</name>
<feature type="domain" description="DinB-like" evidence="1">
    <location>
        <begin position="26"/>
        <end position="158"/>
    </location>
</feature>
<dbReference type="EMBL" id="CP022743">
    <property type="protein sequence ID" value="ASU34558.1"/>
    <property type="molecule type" value="Genomic_DNA"/>
</dbReference>
<dbReference type="SUPFAM" id="SSF109854">
    <property type="entry name" value="DinB/YfiT-like putative metalloenzymes"/>
    <property type="match status" value="1"/>
</dbReference>